<dbReference type="PANTHER" id="PTHR31327">
    <property type="entry name" value="SPERM MEIOSIS PDZ DOMAIN CONTAINING PROTEINS-RELATED"/>
    <property type="match status" value="1"/>
</dbReference>
<dbReference type="AlphaFoldDB" id="A0A7I4YB45"/>
<dbReference type="InterPro" id="IPR036034">
    <property type="entry name" value="PDZ_sf"/>
</dbReference>
<name>A0A7I4YB45_HAECO</name>
<proteinExistence type="predicted"/>
<evidence type="ECO:0000256" key="1">
    <source>
        <dbReference type="SAM" id="MobiDB-lite"/>
    </source>
</evidence>
<feature type="region of interest" description="Disordered" evidence="1">
    <location>
        <begin position="144"/>
        <end position="168"/>
    </location>
</feature>
<evidence type="ECO:0000313" key="2">
    <source>
        <dbReference type="Proteomes" id="UP000025227"/>
    </source>
</evidence>
<sequence length="249" mass="27938">MSNVRALKKTQVSDSSRTKKSSKTSSSSRSSCERMWKDGIKKKKGFNYIIVTIHFVKGVRFGLGIKHFNDQVIVSKSEKGSMCGSQLKVLDHIVEVNGVPVIDKDVCREMLIKSMQNTHMVSLVIERPVNAEAITNMKNSLEAACRPSPQNSSTYDGPSAPYPAKALSGVNPRMGVVKETKNEELGANHQTHLNQNNIKEQRHRRSILWPSKCVDGFDNCHEKQLNQHNLRIFRSTKKLGLKKKSEVHG</sequence>
<dbReference type="InterPro" id="IPR040264">
    <property type="entry name" value="T15H9.4-like"/>
</dbReference>
<organism evidence="2 3">
    <name type="scientific">Haemonchus contortus</name>
    <name type="common">Barber pole worm</name>
    <dbReference type="NCBI Taxonomy" id="6289"/>
    <lineage>
        <taxon>Eukaryota</taxon>
        <taxon>Metazoa</taxon>
        <taxon>Ecdysozoa</taxon>
        <taxon>Nematoda</taxon>
        <taxon>Chromadorea</taxon>
        <taxon>Rhabditida</taxon>
        <taxon>Rhabditina</taxon>
        <taxon>Rhabditomorpha</taxon>
        <taxon>Strongyloidea</taxon>
        <taxon>Trichostrongylidae</taxon>
        <taxon>Haemonchus</taxon>
    </lineage>
</organism>
<feature type="region of interest" description="Disordered" evidence="1">
    <location>
        <begin position="1"/>
        <end position="34"/>
    </location>
</feature>
<dbReference type="WBParaSite" id="HCON_00072050-00001">
    <property type="protein sequence ID" value="HCON_00072050-00001"/>
    <property type="gene ID" value="HCON_00072050"/>
</dbReference>
<keyword evidence="2" id="KW-1185">Reference proteome</keyword>
<reference evidence="3" key="1">
    <citation type="submission" date="2020-12" db="UniProtKB">
        <authorList>
            <consortium name="WormBaseParasite"/>
        </authorList>
    </citation>
    <scope>IDENTIFICATION</scope>
    <source>
        <strain evidence="3">MHco3</strain>
    </source>
</reference>
<dbReference type="OrthoDB" id="5865737at2759"/>
<accession>A0A7I4YB45</accession>
<dbReference type="SUPFAM" id="SSF50156">
    <property type="entry name" value="PDZ domain-like"/>
    <property type="match status" value="1"/>
</dbReference>
<evidence type="ECO:0000313" key="3">
    <source>
        <dbReference type="WBParaSite" id="HCON_00072050-00001"/>
    </source>
</evidence>
<protein>
    <submittedName>
        <fullName evidence="3">PDZ domain-containing protein</fullName>
    </submittedName>
</protein>
<dbReference type="Gene3D" id="2.30.42.10">
    <property type="match status" value="1"/>
</dbReference>
<dbReference type="PANTHER" id="PTHR31327:SF7">
    <property type="entry name" value="PDZ DOMAIN-CONTAINING PROTEIN"/>
    <property type="match status" value="1"/>
</dbReference>
<dbReference type="Proteomes" id="UP000025227">
    <property type="component" value="Unplaced"/>
</dbReference>